<reference evidence="1 2" key="2">
    <citation type="journal article" date="2017" name="Int. J. Syst. Evol. Microbiol.">
        <title>Adaptation of Surface-Associated Bacteria to the Open Ocean: A Genomically Distinct Subpopulation of Phaeobacter gallaeciensis Colonizes Pacific Mesozooplankton.</title>
        <authorList>
            <person name="Freese H.M."/>
            <person name="Methner A."/>
            <person name="Overmann J."/>
        </authorList>
    </citation>
    <scope>NUCLEOTIDE SEQUENCE [LARGE SCALE GENOMIC DNA]</scope>
    <source>
        <strain evidence="1 2">P66</strain>
    </source>
</reference>
<proteinExistence type="predicted"/>
<organism evidence="1 2">
    <name type="scientific">Phaeobacter inhibens</name>
    <dbReference type="NCBI Taxonomy" id="221822"/>
    <lineage>
        <taxon>Bacteria</taxon>
        <taxon>Pseudomonadati</taxon>
        <taxon>Pseudomonadota</taxon>
        <taxon>Alphaproteobacteria</taxon>
        <taxon>Rhodobacterales</taxon>
        <taxon>Roseobacteraceae</taxon>
        <taxon>Phaeobacter</taxon>
    </lineage>
</organism>
<evidence type="ECO:0000313" key="2">
    <source>
        <dbReference type="Proteomes" id="UP000236536"/>
    </source>
</evidence>
<keyword evidence="1" id="KW-0614">Plasmid</keyword>
<gene>
    <name evidence="1" type="ORF">PhaeoP66_04247</name>
</gene>
<accession>A0ABN5GTN2</accession>
<name>A0ABN5GTN2_9RHOB</name>
<dbReference type="EMBL" id="CP010708">
    <property type="protein sequence ID" value="AUQ96973.1"/>
    <property type="molecule type" value="Genomic_DNA"/>
</dbReference>
<sequence length="80" mass="8752">MARCPSAYCPHRTLYNRRKRCSDEGIFAQMMTGLAAEHGEEKTVMINATYLKACLTATSLRVKKGGLGRLIGQTNGGMNT</sequence>
<protein>
    <submittedName>
        <fullName evidence="1">Transposase</fullName>
    </submittedName>
</protein>
<geneLocation type="plasmid" evidence="1 2">
    <name>pP66_c</name>
</geneLocation>
<dbReference type="Proteomes" id="UP000236536">
    <property type="component" value="Plasmid pP66_c"/>
</dbReference>
<keyword evidence="2" id="KW-1185">Reference proteome</keyword>
<reference evidence="1 2" key="1">
    <citation type="journal article" date="2017" name="Genome Biol. Evol.">
        <title>Trajectories and Drivers of Genome Evolution in Surface-Associated Marine Phaeobacter.</title>
        <authorList>
            <person name="Freese H.M."/>
            <person name="Sikorski J."/>
            <person name="Bunk B."/>
            <person name="Scheuner C."/>
            <person name="Meier-Kolthoff J.P."/>
            <person name="Sproer C."/>
            <person name="Gram L."/>
            <person name="Overmann J."/>
        </authorList>
    </citation>
    <scope>NUCLEOTIDE SEQUENCE [LARGE SCALE GENOMIC DNA]</scope>
    <source>
        <strain evidence="1 2">P66</strain>
    </source>
</reference>
<evidence type="ECO:0000313" key="1">
    <source>
        <dbReference type="EMBL" id="AUQ96973.1"/>
    </source>
</evidence>